<dbReference type="PANTHER" id="PTHR22878">
    <property type="entry name" value="DYNEIN HEAVY CHAIN 6, AXONEMAL-LIKE-RELATED"/>
    <property type="match status" value="1"/>
</dbReference>
<organism evidence="2 3">
    <name type="scientific">Cirrhinus mrigala</name>
    <name type="common">Mrigala</name>
    <dbReference type="NCBI Taxonomy" id="683832"/>
    <lineage>
        <taxon>Eukaryota</taxon>
        <taxon>Metazoa</taxon>
        <taxon>Chordata</taxon>
        <taxon>Craniata</taxon>
        <taxon>Vertebrata</taxon>
        <taxon>Euteleostomi</taxon>
        <taxon>Actinopterygii</taxon>
        <taxon>Neopterygii</taxon>
        <taxon>Teleostei</taxon>
        <taxon>Ostariophysi</taxon>
        <taxon>Cypriniformes</taxon>
        <taxon>Cyprinidae</taxon>
        <taxon>Labeoninae</taxon>
        <taxon>Labeonini</taxon>
        <taxon>Cirrhinus</taxon>
    </lineage>
</organism>
<dbReference type="Proteomes" id="UP001529510">
    <property type="component" value="Unassembled WGS sequence"/>
</dbReference>
<dbReference type="InterPro" id="IPR041228">
    <property type="entry name" value="Dynein_C"/>
</dbReference>
<dbReference type="PANTHER" id="PTHR22878:SF63">
    <property type="entry name" value="DYNEIN AXONEMAL HEAVY CHAIN 10"/>
    <property type="match status" value="1"/>
</dbReference>
<name>A0ABD0R508_CIRMR</name>
<evidence type="ECO:0000313" key="3">
    <source>
        <dbReference type="Proteomes" id="UP001529510"/>
    </source>
</evidence>
<dbReference type="FunFam" id="1.20.1270.280:FF:000005">
    <property type="entry name" value="Dynein axonemal heavy chain 10"/>
    <property type="match status" value="1"/>
</dbReference>
<reference evidence="2 3" key="1">
    <citation type="submission" date="2024-05" db="EMBL/GenBank/DDBJ databases">
        <title>Genome sequencing and assembly of Indian major carp, Cirrhinus mrigala (Hamilton, 1822).</title>
        <authorList>
            <person name="Mohindra V."/>
            <person name="Chowdhury L.M."/>
            <person name="Lal K."/>
            <person name="Jena J.K."/>
        </authorList>
    </citation>
    <scope>NUCLEOTIDE SEQUENCE [LARGE SCALE GENOMIC DNA]</scope>
    <source>
        <strain evidence="2">CM1030</strain>
        <tissue evidence="2">Blood</tissue>
    </source>
</reference>
<evidence type="ECO:0000259" key="1">
    <source>
        <dbReference type="Pfam" id="PF18199"/>
    </source>
</evidence>
<dbReference type="AlphaFoldDB" id="A0ABD0R508"/>
<gene>
    <name evidence="2" type="ORF">M9458_011805</name>
</gene>
<dbReference type="Gene3D" id="1.20.1270.280">
    <property type="match status" value="1"/>
</dbReference>
<dbReference type="InterPro" id="IPR026983">
    <property type="entry name" value="DHC"/>
</dbReference>
<protein>
    <recommendedName>
        <fullName evidence="1">Dynein heavy chain C-terminal domain-containing protein</fullName>
    </recommendedName>
</protein>
<accession>A0ABD0R508</accession>
<evidence type="ECO:0000313" key="2">
    <source>
        <dbReference type="EMBL" id="KAL0193509.1"/>
    </source>
</evidence>
<feature type="domain" description="Dynein heavy chain C-terminal" evidence="1">
    <location>
        <begin position="1"/>
        <end position="105"/>
    </location>
</feature>
<feature type="non-terminal residue" evidence="2">
    <location>
        <position position="1"/>
    </location>
</feature>
<comment type="caution">
    <text evidence="2">The sequence shown here is derived from an EMBL/GenBank/DDBJ whole genome shotgun (WGS) entry which is preliminary data.</text>
</comment>
<dbReference type="Pfam" id="PF18199">
    <property type="entry name" value="Dynein_C"/>
    <property type="match status" value="1"/>
</dbReference>
<proteinExistence type="predicted"/>
<feature type="non-terminal residue" evidence="2">
    <location>
        <position position="105"/>
    </location>
</feature>
<dbReference type="EMBL" id="JAMKFB020000005">
    <property type="protein sequence ID" value="KAL0193509.1"/>
    <property type="molecule type" value="Genomic_DNA"/>
</dbReference>
<keyword evidence="3" id="KW-1185">Reference proteome</keyword>
<sequence>KLPEVFDLDVIRKKLGLEISPTSVVLLQELERFNKLILRMSRSLAELQRALAGEVGMSSELDEVARALFNGQIPVIWRKLAPDTLKSLGNWMIHFKRRHEQYSSW</sequence>